<feature type="compositionally biased region" description="Basic and acidic residues" evidence="7">
    <location>
        <begin position="1181"/>
        <end position="1195"/>
    </location>
</feature>
<dbReference type="PROSITE" id="PS50250">
    <property type="entry name" value="PCI"/>
    <property type="match status" value="1"/>
</dbReference>
<organism evidence="9 10">
    <name type="scientific">Hyalella azteca</name>
    <name type="common">Amphipod</name>
    <dbReference type="NCBI Taxonomy" id="294128"/>
    <lineage>
        <taxon>Eukaryota</taxon>
        <taxon>Metazoa</taxon>
        <taxon>Ecdysozoa</taxon>
        <taxon>Arthropoda</taxon>
        <taxon>Crustacea</taxon>
        <taxon>Multicrustacea</taxon>
        <taxon>Malacostraca</taxon>
        <taxon>Eumalacostraca</taxon>
        <taxon>Peracarida</taxon>
        <taxon>Amphipoda</taxon>
        <taxon>Senticaudata</taxon>
        <taxon>Talitrida</taxon>
        <taxon>Talitroidea</taxon>
        <taxon>Hyalellidae</taxon>
        <taxon>Hyalella</taxon>
    </lineage>
</organism>
<dbReference type="RefSeq" id="XP_018022201.1">
    <property type="nucleotide sequence ID" value="XM_018166712.2"/>
</dbReference>
<feature type="region of interest" description="Disordered" evidence="7">
    <location>
        <begin position="790"/>
        <end position="1207"/>
    </location>
</feature>
<keyword evidence="4 6" id="KW-0694">RNA-binding</keyword>
<dbReference type="GO" id="GO:0003743">
    <property type="term" value="F:translation initiation factor activity"/>
    <property type="evidence" value="ECO:0007669"/>
    <property type="project" value="UniProtKB-UniRule"/>
</dbReference>
<proteinExistence type="inferred from homology"/>
<keyword evidence="6" id="KW-0175">Coiled coil</keyword>
<dbReference type="GO" id="GO:0016282">
    <property type="term" value="C:eukaryotic 43S preinitiation complex"/>
    <property type="evidence" value="ECO:0007669"/>
    <property type="project" value="UniProtKB-UniRule"/>
</dbReference>
<dbReference type="GO" id="GO:0001732">
    <property type="term" value="P:formation of cytoplasmic translation initiation complex"/>
    <property type="evidence" value="ECO:0007669"/>
    <property type="project" value="UniProtKB-UniRule"/>
</dbReference>
<comment type="similarity">
    <text evidence="6">Belongs to the eIF-3 subunit A family.</text>
</comment>
<evidence type="ECO:0000256" key="3">
    <source>
        <dbReference type="ARBA" id="ARBA00022540"/>
    </source>
</evidence>
<evidence type="ECO:0000256" key="1">
    <source>
        <dbReference type="ARBA" id="ARBA00004496"/>
    </source>
</evidence>
<keyword evidence="2 6" id="KW-0963">Cytoplasm</keyword>
<dbReference type="FunFam" id="4.10.860.10:FF:000001">
    <property type="entry name" value="Eukaryotic translation initiation factor 3 subunit A"/>
    <property type="match status" value="1"/>
</dbReference>
<dbReference type="OMA" id="EHITNKR"/>
<dbReference type="GO" id="GO:0071541">
    <property type="term" value="C:eukaryotic translation initiation factor 3 complex, eIF3m"/>
    <property type="evidence" value="ECO:0007669"/>
    <property type="project" value="TreeGrafter"/>
</dbReference>
<dbReference type="AlphaFoldDB" id="A0A8B7PAI2"/>
<dbReference type="GeneID" id="108678331"/>
<dbReference type="HAMAP" id="MF_03000">
    <property type="entry name" value="eIF3a"/>
    <property type="match status" value="1"/>
</dbReference>
<comment type="subunit">
    <text evidence="6">Component of the eukaryotic translation initiation factor 3 (eIF-3) complex.</text>
</comment>
<feature type="compositionally biased region" description="Gly residues" evidence="7">
    <location>
        <begin position="1148"/>
        <end position="1180"/>
    </location>
</feature>
<dbReference type="InterPro" id="IPR000717">
    <property type="entry name" value="PCI_dom"/>
</dbReference>
<dbReference type="GO" id="GO:0002188">
    <property type="term" value="P:translation reinitiation"/>
    <property type="evidence" value="ECO:0007669"/>
    <property type="project" value="TreeGrafter"/>
</dbReference>
<evidence type="ECO:0000256" key="6">
    <source>
        <dbReference type="HAMAP-Rule" id="MF_03000"/>
    </source>
</evidence>
<feature type="compositionally biased region" description="Basic and acidic residues" evidence="7">
    <location>
        <begin position="878"/>
        <end position="895"/>
    </location>
</feature>
<dbReference type="GO" id="GO:0071540">
    <property type="term" value="C:eukaryotic translation initiation factor 3 complex, eIF3e"/>
    <property type="evidence" value="ECO:0007669"/>
    <property type="project" value="TreeGrafter"/>
</dbReference>
<dbReference type="InterPro" id="IPR054711">
    <property type="entry name" value="eIF3a_PCI_TPR-like"/>
</dbReference>
<comment type="subcellular location">
    <subcellularLocation>
        <location evidence="1 6">Cytoplasm</location>
    </subcellularLocation>
</comment>
<dbReference type="OrthoDB" id="18884at2759"/>
<dbReference type="Pfam" id="PF22591">
    <property type="entry name" value="eIF3a_PCI_TPR-like"/>
    <property type="match status" value="1"/>
</dbReference>
<feature type="compositionally biased region" description="Basic and acidic residues" evidence="7">
    <location>
        <begin position="790"/>
        <end position="871"/>
    </location>
</feature>
<evidence type="ECO:0000256" key="4">
    <source>
        <dbReference type="ARBA" id="ARBA00022884"/>
    </source>
</evidence>
<evidence type="ECO:0000256" key="7">
    <source>
        <dbReference type="SAM" id="MobiDB-lite"/>
    </source>
</evidence>
<feature type="domain" description="PCI" evidence="8">
    <location>
        <begin position="315"/>
        <end position="494"/>
    </location>
</feature>
<dbReference type="GO" id="GO:0003729">
    <property type="term" value="F:mRNA binding"/>
    <property type="evidence" value="ECO:0007669"/>
    <property type="project" value="TreeGrafter"/>
</dbReference>
<keyword evidence="3 6" id="KW-0396">Initiation factor</keyword>
<gene>
    <name evidence="10" type="primary">LOC108678331</name>
</gene>
<dbReference type="SMART" id="SM00088">
    <property type="entry name" value="PINT"/>
    <property type="match status" value="1"/>
</dbReference>
<feature type="compositionally biased region" description="Basic and acidic residues" evidence="7">
    <location>
        <begin position="907"/>
        <end position="1098"/>
    </location>
</feature>
<name>A0A8B7PAI2_HYAAZ</name>
<keyword evidence="9" id="KW-1185">Reference proteome</keyword>
<sequence length="1207" mass="141940">MSRAYRPENAEKRAKEFLDVGKPSRALDVLYEVIRRGKMRNNPCEVLQPIMFMYLRLCVELKKSHLAKEGLYQYRNIFQSIDVNTLETVVRFYLTLAEERTEAARKESHEAVSAVDDLDNLASPEEMLLSAVSGEDAQDRSDRTILTPWVKFLWESYRQCLELLRNNSRVEKLYHDITKKAFNFCERYQRRTEFRKLCDYLLKHLEHLQKPPTSATSVSLSNPETQQMNLETRLVQLDHAIRMELWQEAYRAIEYVSDLMGKSKKSPKPQIMATYYQKLALVFWKAGNQLFHAAALLKLFQLNREQKKNITAEEVTKKASVVLVATMAIPLPSAHPEFDRFIETEKSAMEKVAKLAALLNMPKPPTRISLFRELVRCGVIAAVPVELQNLYRLLEVSFDPLNLCSSMKQQLVWVSQQPDLEQYCTAIQEMTVTRLIKQLSQVYSTVTFKWLVEVSVFMAPFELERILVDLVRHNDLQIRIDHRNSCVHFGSALSECQREDLPEGPTLQPMPSESIRCQLVHMNNVLNNCLSLIVPNARSEEMQSVRAACIQLYKETRKRDHDKILARQNTIEIRKERLENQTLEREESIRKAQELQQQKQKIEEQDRLKREATEREKLRQEEQLKQIHTKQIKDKLMQISQTSYGQKMIEKFNEEELLSLDADEILQRQVEELEKERKELQQRLKTQEKKIDYHERAKRLVEIPKFNEMYEKQKEQDKEFWKVEEEKRVAKLIEEHRQALEMCKRFNHMKSDLNQFLDGIKSARRSEMEKKLNDFNARLDVERKKRLLERKEQRRREREETHLRREREEQQRRHDEEMKKMKEMKEKEEMERQRQEEEEYQRKRQELDRQEKMRREKEMEVERQLREKEAKQQQAWRASRDERNDGPRRGDDDGKSGIYRPAAGTWNDRHEENLNVWRKKENMEPPPEPSRREPPRDIRLDEGFKEEQRRREEERERGLARDDDRRPLRRDGAAPRRDDDKFGRRDGDRFGGSRGFGDKDRGRWNDDDRRGGGFSDRRGGDPDDSRRGGGYRRGGDGVRNDFHRGEERGDFRRGDRENAGDFRRGDRESAGDFRRDRDNAGDFRRGDRENAGEWRKDGGGPPPRGGGRDIDRRPPPGGRGLDDDERNWRNKPAEQRPPPRREEEEGVRGGGGGRGGGGNVWRRGGGGGGGGGGGETGSGGRDAHPPAPRKEKQVQEPDAEGWMKVRK</sequence>
<dbReference type="GO" id="GO:0043614">
    <property type="term" value="C:multi-eIF complex"/>
    <property type="evidence" value="ECO:0007669"/>
    <property type="project" value="TreeGrafter"/>
</dbReference>
<evidence type="ECO:0000256" key="2">
    <source>
        <dbReference type="ARBA" id="ARBA00022490"/>
    </source>
</evidence>
<comment type="function">
    <text evidence="6">RNA-binding component of the eukaryotic translation initiation factor 3 (eIF-3) complex, which is involved in protein synthesis of a specialized repertoire of mRNAs and, together with other initiation factors, stimulates binding of mRNA and methionyl-tRNAi to the 40S ribosome. The eIF-3 complex specifically targets and initiates translation of a subset of mRNAs involved in cell proliferation.</text>
</comment>
<dbReference type="Proteomes" id="UP000694843">
    <property type="component" value="Unplaced"/>
</dbReference>
<protein>
    <recommendedName>
        <fullName evidence="6">Eukaryotic translation initiation factor 3 subunit A</fullName>
        <shortName evidence="6">eIF3a</shortName>
    </recommendedName>
    <alternativeName>
        <fullName evidence="6">Eukaryotic translation initiation factor 3 subunit 10</fullName>
    </alternativeName>
</protein>
<evidence type="ECO:0000313" key="10">
    <source>
        <dbReference type="RefSeq" id="XP_018022201.1"/>
    </source>
</evidence>
<dbReference type="PANTHER" id="PTHR14005">
    <property type="entry name" value="EUKARYOTIC TRANSLATION INITIATION FACTOR 3, THETA SUBUNIT"/>
    <property type="match status" value="1"/>
</dbReference>
<evidence type="ECO:0000313" key="9">
    <source>
        <dbReference type="Proteomes" id="UP000694843"/>
    </source>
</evidence>
<reference evidence="10" key="1">
    <citation type="submission" date="2025-08" db="UniProtKB">
        <authorList>
            <consortium name="RefSeq"/>
        </authorList>
    </citation>
    <scope>IDENTIFICATION</scope>
    <source>
        <tissue evidence="10">Whole organism</tissue>
    </source>
</reference>
<evidence type="ECO:0000259" key="8">
    <source>
        <dbReference type="PROSITE" id="PS50250"/>
    </source>
</evidence>
<evidence type="ECO:0000256" key="5">
    <source>
        <dbReference type="ARBA" id="ARBA00022917"/>
    </source>
</evidence>
<accession>A0A8B7PAI2</accession>
<dbReference type="GO" id="GO:0033290">
    <property type="term" value="C:eukaryotic 48S preinitiation complex"/>
    <property type="evidence" value="ECO:0007669"/>
    <property type="project" value="UniProtKB-UniRule"/>
</dbReference>
<feature type="compositionally biased region" description="Basic and acidic residues" evidence="7">
    <location>
        <begin position="1126"/>
        <end position="1147"/>
    </location>
</feature>
<feature type="coiled-coil region" evidence="6">
    <location>
        <begin position="663"/>
        <end position="697"/>
    </location>
</feature>
<dbReference type="Pfam" id="PF01399">
    <property type="entry name" value="PCI"/>
    <property type="match status" value="1"/>
</dbReference>
<dbReference type="Gene3D" id="1.25.40.860">
    <property type="match status" value="1"/>
</dbReference>
<dbReference type="Gene3D" id="4.10.860.10">
    <property type="entry name" value="UVR domain"/>
    <property type="match status" value="1"/>
</dbReference>
<dbReference type="KEGG" id="hazt:108678331"/>
<dbReference type="PANTHER" id="PTHR14005:SF0">
    <property type="entry name" value="EUKARYOTIC TRANSLATION INITIATION FACTOR 3 SUBUNIT A"/>
    <property type="match status" value="1"/>
</dbReference>
<keyword evidence="5 6" id="KW-0648">Protein biosynthesis</keyword>
<feature type="coiled-coil region" evidence="6">
    <location>
        <begin position="566"/>
        <end position="630"/>
    </location>
</feature>
<dbReference type="InterPro" id="IPR027512">
    <property type="entry name" value="EIF3A"/>
</dbReference>
<dbReference type="CTD" id="8661"/>